<reference evidence="3 4" key="1">
    <citation type="journal article" date="2013" name="Genome Announc.">
        <title>Draft Genome Sequence of Methylophaga lonarensis MPLT, a Haloalkaliphilic (Non-Methane-Utilizing) Methylotroph.</title>
        <authorList>
            <person name="Shetty S.A."/>
            <person name="Marathe N.P."/>
            <person name="Munot H."/>
            <person name="Antony C.P."/>
            <person name="Dhotre D.P."/>
            <person name="Murrell J.C."/>
            <person name="Shouche Y.S."/>
        </authorList>
    </citation>
    <scope>NUCLEOTIDE SEQUENCE [LARGE SCALE GENOMIC DNA]</scope>
    <source>
        <strain evidence="3 4">MPL</strain>
    </source>
</reference>
<accession>M7NZT1</accession>
<dbReference type="PATRIC" id="fig|1286106.3.peg.9"/>
<protein>
    <submittedName>
        <fullName evidence="3">Uncharacterized protein</fullName>
    </submittedName>
</protein>
<keyword evidence="1" id="KW-0472">Membrane</keyword>
<dbReference type="eggNOG" id="ENOG502ZWEK">
    <property type="taxonomic scope" value="Bacteria"/>
</dbReference>
<dbReference type="RefSeq" id="WP_009725085.1">
    <property type="nucleotide sequence ID" value="NZ_APHR01000001.1"/>
</dbReference>
<feature type="chain" id="PRO_5004082507" evidence="2">
    <location>
        <begin position="20"/>
        <end position="169"/>
    </location>
</feature>
<dbReference type="Proteomes" id="UP000012019">
    <property type="component" value="Unassembled WGS sequence"/>
</dbReference>
<keyword evidence="4" id="KW-1185">Reference proteome</keyword>
<comment type="caution">
    <text evidence="3">The sequence shown here is derived from an EMBL/GenBank/DDBJ whole genome shotgun (WGS) entry which is preliminary data.</text>
</comment>
<dbReference type="EMBL" id="APHR01000001">
    <property type="protein sequence ID" value="EMR14343.1"/>
    <property type="molecule type" value="Genomic_DNA"/>
</dbReference>
<organism evidence="3 4">
    <name type="scientific">Methylophaga lonarensis MPL</name>
    <dbReference type="NCBI Taxonomy" id="1286106"/>
    <lineage>
        <taxon>Bacteria</taxon>
        <taxon>Pseudomonadati</taxon>
        <taxon>Pseudomonadota</taxon>
        <taxon>Gammaproteobacteria</taxon>
        <taxon>Thiotrichales</taxon>
        <taxon>Piscirickettsiaceae</taxon>
        <taxon>Methylophaga</taxon>
    </lineage>
</organism>
<dbReference type="AlphaFoldDB" id="M7NZT1"/>
<evidence type="ECO:0000256" key="2">
    <source>
        <dbReference type="SAM" id="SignalP"/>
    </source>
</evidence>
<evidence type="ECO:0000313" key="4">
    <source>
        <dbReference type="Proteomes" id="UP000012019"/>
    </source>
</evidence>
<keyword evidence="2" id="KW-0732">Signal</keyword>
<sequence>MKKAMLFFAALLFSVSAHAAVLDLTTFDNDVANNTTNLAIVNNPTGAFSFNAVNTTGSFSMGHVVVAAVDTMAKIEWSFNQSADLITAQISKGGDFLMVETITGAGTVFTMMLLAGQTYFFDIIGEAKAGMTLTLGITAVPLPAAVWLLAPALLGFFGMRRRAMKVAAA</sequence>
<feature type="transmembrane region" description="Helical" evidence="1">
    <location>
        <begin position="133"/>
        <end position="157"/>
    </location>
</feature>
<name>M7NZT1_9GAMM</name>
<keyword evidence="1" id="KW-1133">Transmembrane helix</keyword>
<gene>
    <name evidence="3" type="ORF">MPL1_00045</name>
</gene>
<dbReference type="OrthoDB" id="5609961at2"/>
<evidence type="ECO:0000256" key="1">
    <source>
        <dbReference type="SAM" id="Phobius"/>
    </source>
</evidence>
<evidence type="ECO:0000313" key="3">
    <source>
        <dbReference type="EMBL" id="EMR14343.1"/>
    </source>
</evidence>
<proteinExistence type="predicted"/>
<feature type="signal peptide" evidence="2">
    <location>
        <begin position="1"/>
        <end position="19"/>
    </location>
</feature>
<feature type="transmembrane region" description="Helical" evidence="1">
    <location>
        <begin position="102"/>
        <end position="121"/>
    </location>
</feature>
<keyword evidence="1" id="KW-0812">Transmembrane</keyword>